<organism evidence="1 2">
    <name type="scientific">Sphaceloma murrayae</name>
    <dbReference type="NCBI Taxonomy" id="2082308"/>
    <lineage>
        <taxon>Eukaryota</taxon>
        <taxon>Fungi</taxon>
        <taxon>Dikarya</taxon>
        <taxon>Ascomycota</taxon>
        <taxon>Pezizomycotina</taxon>
        <taxon>Dothideomycetes</taxon>
        <taxon>Dothideomycetidae</taxon>
        <taxon>Myriangiales</taxon>
        <taxon>Elsinoaceae</taxon>
        <taxon>Sphaceloma</taxon>
    </lineage>
</organism>
<proteinExistence type="predicted"/>
<dbReference type="Proteomes" id="UP000243797">
    <property type="component" value="Unassembled WGS sequence"/>
</dbReference>
<dbReference type="InParanoid" id="A0A2K1QXM7"/>
<dbReference type="EMBL" id="NKHZ01000029">
    <property type="protein sequence ID" value="PNS19808.1"/>
    <property type="molecule type" value="Genomic_DNA"/>
</dbReference>
<protein>
    <submittedName>
        <fullName evidence="1">Uncharacterized protein</fullName>
    </submittedName>
</protein>
<accession>A0A2K1QXM7</accession>
<reference evidence="1 2" key="1">
    <citation type="submission" date="2017-06" db="EMBL/GenBank/DDBJ databases">
        <title>Draft genome sequence of a variant of Elsinoe murrayae.</title>
        <authorList>
            <person name="Cheng Q."/>
        </authorList>
    </citation>
    <scope>NUCLEOTIDE SEQUENCE [LARGE SCALE GENOMIC DNA]</scope>
    <source>
        <strain evidence="1 2">CQ-2017a</strain>
    </source>
</reference>
<keyword evidence="2" id="KW-1185">Reference proteome</keyword>
<dbReference type="AlphaFoldDB" id="A0A2K1QXM7"/>
<evidence type="ECO:0000313" key="2">
    <source>
        <dbReference type="Proteomes" id="UP000243797"/>
    </source>
</evidence>
<sequence>MPPEDVAGLLVEIEAEPFLRYSAEYHIVVELTKLMYQSWPKRYPEGWTEAQVQEKQRRLKRRRREILDAFMDTMRQHTQGLEVEARLHEKWAREGVPVVENYRSQARARRERKVCEALRHSTILRLADTELMLHHCPSRALPTLSGLCRTATEGNLEVVTGNGDAVETTGLM</sequence>
<gene>
    <name evidence="1" type="ORF">CAC42_7775</name>
</gene>
<name>A0A2K1QXM7_9PEZI</name>
<evidence type="ECO:0000313" key="1">
    <source>
        <dbReference type="EMBL" id="PNS19808.1"/>
    </source>
</evidence>
<comment type="caution">
    <text evidence="1">The sequence shown here is derived from an EMBL/GenBank/DDBJ whole genome shotgun (WGS) entry which is preliminary data.</text>
</comment>